<dbReference type="AlphaFoldDB" id="A0A0F9SEX5"/>
<sequence length="332" mass="37342">MKIIERVEVPTGDILVVQGDYGSLELLSLGDYGKGVNVKCDAMGLTRPLGTVQHTDLLPLYQKWVITISTQYGCSMGCNFCDVPKVGPGKNATLNDMIRQVQMGLALHPEVPWSDRLNIHFARMGEPTWNPHVLNAACWFYDHLWPAYRVHPVVSTMMPRHNVYLRDFLQRWLEVVKNDIYRGNAGLQLSINSTSETERVDMFNGNALSLADIGQMLEGLADPLGRKITLNFALAGYEIDPYVLRRYFDPAHYLIKLTPMHRTDAALGNGIETEGDYTTFEPYRWTEERLVEHGYDVLVFIASREEDEGRITCGNALLSGTRPFDLTEGGGA</sequence>
<organism evidence="1">
    <name type="scientific">marine sediment metagenome</name>
    <dbReference type="NCBI Taxonomy" id="412755"/>
    <lineage>
        <taxon>unclassified sequences</taxon>
        <taxon>metagenomes</taxon>
        <taxon>ecological metagenomes</taxon>
    </lineage>
</organism>
<evidence type="ECO:0008006" key="2">
    <source>
        <dbReference type="Google" id="ProtNLM"/>
    </source>
</evidence>
<comment type="caution">
    <text evidence="1">The sequence shown here is derived from an EMBL/GenBank/DDBJ whole genome shotgun (WGS) entry which is preliminary data.</text>
</comment>
<name>A0A0F9SEX5_9ZZZZ</name>
<reference evidence="1" key="1">
    <citation type="journal article" date="2015" name="Nature">
        <title>Complex archaea that bridge the gap between prokaryotes and eukaryotes.</title>
        <authorList>
            <person name="Spang A."/>
            <person name="Saw J.H."/>
            <person name="Jorgensen S.L."/>
            <person name="Zaremba-Niedzwiedzka K."/>
            <person name="Martijn J."/>
            <person name="Lind A.E."/>
            <person name="van Eijk R."/>
            <person name="Schleper C."/>
            <person name="Guy L."/>
            <person name="Ettema T.J."/>
        </authorList>
    </citation>
    <scope>NUCLEOTIDE SEQUENCE</scope>
</reference>
<accession>A0A0F9SEX5</accession>
<proteinExistence type="predicted"/>
<dbReference type="EMBL" id="LAZR01000475">
    <property type="protein sequence ID" value="KKN67415.1"/>
    <property type="molecule type" value="Genomic_DNA"/>
</dbReference>
<dbReference type="InterPro" id="IPR013785">
    <property type="entry name" value="Aldolase_TIM"/>
</dbReference>
<gene>
    <name evidence="1" type="ORF">LCGC14_0461580</name>
</gene>
<evidence type="ECO:0000313" key="1">
    <source>
        <dbReference type="EMBL" id="KKN67415.1"/>
    </source>
</evidence>
<dbReference type="Gene3D" id="3.20.20.70">
    <property type="entry name" value="Aldolase class I"/>
    <property type="match status" value="1"/>
</dbReference>
<protein>
    <recommendedName>
        <fullName evidence="2">Radical SAM core domain-containing protein</fullName>
    </recommendedName>
</protein>